<gene>
    <name evidence="2" type="ORF">MNBD_GAMMA12-375</name>
</gene>
<proteinExistence type="predicted"/>
<sequence length="148" mass="16393">MRLTVLIFSILFASSTFSADNGLITKKSKNTADDTINKLEKVLRSKGITIFARVSHTKGAKGVKIPLRKTELLIFGNPKLGTHFFTSNQTAGIDLPLKALAWKDAKGQVWLTYNNPAYIAKRHGIKDRSKIVMKMTGALKKFTDIATQ</sequence>
<reference evidence="2" key="1">
    <citation type="submission" date="2018-06" db="EMBL/GenBank/DDBJ databases">
        <authorList>
            <person name="Zhirakovskaya E."/>
        </authorList>
    </citation>
    <scope>NUCLEOTIDE SEQUENCE</scope>
</reference>
<dbReference type="Gene3D" id="3.30.310.70">
    <property type="entry name" value="TT1751-like domain"/>
    <property type="match status" value="1"/>
</dbReference>
<evidence type="ECO:0000313" key="2">
    <source>
        <dbReference type="EMBL" id="VAW79085.1"/>
    </source>
</evidence>
<name>A0A3B0YDW2_9ZZZZ</name>
<protein>
    <recommendedName>
        <fullName evidence="1">DUF302 domain-containing protein</fullName>
    </recommendedName>
</protein>
<evidence type="ECO:0000259" key="1">
    <source>
        <dbReference type="Pfam" id="PF03625"/>
    </source>
</evidence>
<dbReference type="AlphaFoldDB" id="A0A3B0YDW2"/>
<dbReference type="CDD" id="cd14797">
    <property type="entry name" value="DUF302"/>
    <property type="match status" value="1"/>
</dbReference>
<dbReference type="PANTHER" id="PTHR38342:SF2">
    <property type="entry name" value="INNER MEMBRANE OR EXPORTED"/>
    <property type="match status" value="1"/>
</dbReference>
<dbReference type="InterPro" id="IPR035923">
    <property type="entry name" value="TT1751-like_sf"/>
</dbReference>
<dbReference type="PANTHER" id="PTHR38342">
    <property type="entry name" value="SLR5037 PROTEIN"/>
    <property type="match status" value="1"/>
</dbReference>
<dbReference type="EMBL" id="UOFL01000171">
    <property type="protein sequence ID" value="VAW79085.1"/>
    <property type="molecule type" value="Genomic_DNA"/>
</dbReference>
<organism evidence="2">
    <name type="scientific">hydrothermal vent metagenome</name>
    <dbReference type="NCBI Taxonomy" id="652676"/>
    <lineage>
        <taxon>unclassified sequences</taxon>
        <taxon>metagenomes</taxon>
        <taxon>ecological metagenomes</taxon>
    </lineage>
</organism>
<accession>A0A3B0YDW2</accession>
<feature type="domain" description="DUF302" evidence="1">
    <location>
        <begin position="56"/>
        <end position="116"/>
    </location>
</feature>
<dbReference type="SUPFAM" id="SSF103247">
    <property type="entry name" value="TT1751-like"/>
    <property type="match status" value="1"/>
</dbReference>
<dbReference type="Pfam" id="PF03625">
    <property type="entry name" value="DUF302"/>
    <property type="match status" value="1"/>
</dbReference>
<dbReference type="InterPro" id="IPR005180">
    <property type="entry name" value="DUF302"/>
</dbReference>